<protein>
    <submittedName>
        <fullName evidence="2">Uncharacterized protein</fullName>
    </submittedName>
</protein>
<dbReference type="EMBL" id="VIGI01000002">
    <property type="protein sequence ID" value="KAB8304023.1"/>
    <property type="molecule type" value="Genomic_DNA"/>
</dbReference>
<organism evidence="2 3">
    <name type="scientific">Monilinia laxa</name>
    <name type="common">Brown rot fungus</name>
    <name type="synonym">Sclerotinia laxa</name>
    <dbReference type="NCBI Taxonomy" id="61186"/>
    <lineage>
        <taxon>Eukaryota</taxon>
        <taxon>Fungi</taxon>
        <taxon>Dikarya</taxon>
        <taxon>Ascomycota</taxon>
        <taxon>Pezizomycotina</taxon>
        <taxon>Leotiomycetes</taxon>
        <taxon>Helotiales</taxon>
        <taxon>Sclerotiniaceae</taxon>
        <taxon>Monilinia</taxon>
    </lineage>
</organism>
<dbReference type="AlphaFoldDB" id="A0A5N6KJQ5"/>
<comment type="caution">
    <text evidence="2">The sequence shown here is derived from an EMBL/GenBank/DDBJ whole genome shotgun (WGS) entry which is preliminary data.</text>
</comment>
<evidence type="ECO:0000313" key="3">
    <source>
        <dbReference type="Proteomes" id="UP000326757"/>
    </source>
</evidence>
<sequence length="275" mass="31843">MSELAREDAQEYTYESIQENLQMRAIEAAEPHKRGITLILSTEKILEITSQVENHHYFKRLGRPDFTKYTIDFKIWQHLFADNKGENTVHFTAANPLIARPLDGKIDFSSMPPNPFPVLAPVMNFTHHHHDTPQMRGGYDSIQTASYSSFDSSMGSQFRSMPKLARNDSGYHGNPGESSAEVQQAEHAKHTISARRSEVEEQRRTALNEARRCEDEARYFEQRGKWMRDHVDQLMIQLMALNDEEEVQFSKEGRLIQLQAQKYMIDDEIGRIQNE</sequence>
<feature type="coiled-coil region" evidence="1">
    <location>
        <begin position="182"/>
        <end position="216"/>
    </location>
</feature>
<dbReference type="Proteomes" id="UP000326757">
    <property type="component" value="Unassembled WGS sequence"/>
</dbReference>
<evidence type="ECO:0000256" key="1">
    <source>
        <dbReference type="SAM" id="Coils"/>
    </source>
</evidence>
<keyword evidence="3" id="KW-1185">Reference proteome</keyword>
<accession>A0A5N6KJQ5</accession>
<gene>
    <name evidence="2" type="ORF">EYC80_005371</name>
</gene>
<evidence type="ECO:0000313" key="2">
    <source>
        <dbReference type="EMBL" id="KAB8304023.1"/>
    </source>
</evidence>
<proteinExistence type="predicted"/>
<keyword evidence="1" id="KW-0175">Coiled coil</keyword>
<reference evidence="2 3" key="1">
    <citation type="submission" date="2019-06" db="EMBL/GenBank/DDBJ databases">
        <title>Genome Sequence of the Brown Rot Fungal Pathogen Monilinia laxa.</title>
        <authorList>
            <person name="De Miccolis Angelini R.M."/>
            <person name="Landi L."/>
            <person name="Abate D."/>
            <person name="Pollastro S."/>
            <person name="Romanazzi G."/>
            <person name="Faretra F."/>
        </authorList>
    </citation>
    <scope>NUCLEOTIDE SEQUENCE [LARGE SCALE GENOMIC DNA]</scope>
    <source>
        <strain evidence="2 3">Mlax316</strain>
    </source>
</reference>
<name>A0A5N6KJQ5_MONLA</name>
<dbReference type="OrthoDB" id="3553255at2759"/>